<dbReference type="SUPFAM" id="SSF49899">
    <property type="entry name" value="Concanavalin A-like lectins/glucanases"/>
    <property type="match status" value="1"/>
</dbReference>
<dbReference type="InterPro" id="IPR001791">
    <property type="entry name" value="Laminin_G"/>
</dbReference>
<dbReference type="Pfam" id="PF02210">
    <property type="entry name" value="Laminin_G_2"/>
    <property type="match status" value="1"/>
</dbReference>
<evidence type="ECO:0000256" key="1">
    <source>
        <dbReference type="PROSITE-ProRule" id="PRU00122"/>
    </source>
</evidence>
<keyword evidence="3" id="KW-1185">Reference proteome</keyword>
<proteinExistence type="predicted"/>
<dbReference type="CDD" id="cd00110">
    <property type="entry name" value="LamG"/>
    <property type="match status" value="1"/>
</dbReference>
<dbReference type="Proteomes" id="UP000095283">
    <property type="component" value="Unplaced"/>
</dbReference>
<dbReference type="Gene3D" id="2.60.120.200">
    <property type="match status" value="1"/>
</dbReference>
<name>A0A1I7XFH0_HETBA</name>
<comment type="caution">
    <text evidence="1">Lacks conserved residue(s) required for the propagation of feature annotation.</text>
</comment>
<dbReference type="WBParaSite" id="Hba_16420">
    <property type="protein sequence ID" value="Hba_16420"/>
    <property type="gene ID" value="Hba_16420"/>
</dbReference>
<feature type="domain" description="Laminin G" evidence="2">
    <location>
        <begin position="60"/>
        <end position="187"/>
    </location>
</feature>
<evidence type="ECO:0000313" key="4">
    <source>
        <dbReference type="WBParaSite" id="Hba_16420"/>
    </source>
</evidence>
<dbReference type="PROSITE" id="PS50025">
    <property type="entry name" value="LAM_G_DOMAIN"/>
    <property type="match status" value="1"/>
</dbReference>
<protein>
    <submittedName>
        <fullName evidence="4">LAM_G_DOMAIN domain-containing protein</fullName>
    </submittedName>
</protein>
<reference evidence="4" key="1">
    <citation type="submission" date="2016-11" db="UniProtKB">
        <authorList>
            <consortium name="WormBaseParasite"/>
        </authorList>
    </citation>
    <scope>IDENTIFICATION</scope>
</reference>
<evidence type="ECO:0000259" key="2">
    <source>
        <dbReference type="PROSITE" id="PS50025"/>
    </source>
</evidence>
<dbReference type="InterPro" id="IPR013320">
    <property type="entry name" value="ConA-like_dom_sf"/>
</dbReference>
<accession>A0A1I7XFH0</accession>
<evidence type="ECO:0000313" key="3">
    <source>
        <dbReference type="Proteomes" id="UP000095283"/>
    </source>
</evidence>
<organism evidence="3 4">
    <name type="scientific">Heterorhabditis bacteriophora</name>
    <name type="common">Entomopathogenic nematode worm</name>
    <dbReference type="NCBI Taxonomy" id="37862"/>
    <lineage>
        <taxon>Eukaryota</taxon>
        <taxon>Metazoa</taxon>
        <taxon>Ecdysozoa</taxon>
        <taxon>Nematoda</taxon>
        <taxon>Chromadorea</taxon>
        <taxon>Rhabditida</taxon>
        <taxon>Rhabditina</taxon>
        <taxon>Rhabditomorpha</taxon>
        <taxon>Strongyloidea</taxon>
        <taxon>Heterorhabditidae</taxon>
        <taxon>Heterorhabditis</taxon>
    </lineage>
</organism>
<dbReference type="AlphaFoldDB" id="A0A1I7XFH0"/>
<sequence>MQPVIRSKMVIDANAKSIGEIFGPKLSTLRNSTKLSNMHSWILHCKYAIEDSDNRCRLLSLSFQGNGIVGINKDLSRLEWTLEFRLATISRQGVLLFSGDRKFDFLEVFLHDRIIRVEFSLGGKTKVVKLKGERSNRVNDGEWHTVRIEYYDKAISVLLDECDAFVAQHAHGATPCAAKARMDLPAK</sequence>
<dbReference type="SMART" id="SM00282">
    <property type="entry name" value="LamG"/>
    <property type="match status" value="1"/>
</dbReference>